<protein>
    <submittedName>
        <fullName evidence="1">Uncharacterized protein</fullName>
    </submittedName>
</protein>
<comment type="caution">
    <text evidence="1">The sequence shown here is derived from an EMBL/GenBank/DDBJ whole genome shotgun (WGS) entry which is preliminary data.</text>
</comment>
<dbReference type="AlphaFoldDB" id="A0A4Y2MXT4"/>
<organism evidence="1 2">
    <name type="scientific">Araneus ventricosus</name>
    <name type="common">Orbweaver spider</name>
    <name type="synonym">Epeira ventricosa</name>
    <dbReference type="NCBI Taxonomy" id="182803"/>
    <lineage>
        <taxon>Eukaryota</taxon>
        <taxon>Metazoa</taxon>
        <taxon>Ecdysozoa</taxon>
        <taxon>Arthropoda</taxon>
        <taxon>Chelicerata</taxon>
        <taxon>Arachnida</taxon>
        <taxon>Araneae</taxon>
        <taxon>Araneomorphae</taxon>
        <taxon>Entelegynae</taxon>
        <taxon>Araneoidea</taxon>
        <taxon>Araneidae</taxon>
        <taxon>Araneus</taxon>
    </lineage>
</organism>
<dbReference type="Proteomes" id="UP000499080">
    <property type="component" value="Unassembled WGS sequence"/>
</dbReference>
<name>A0A4Y2MXT4_ARAVE</name>
<evidence type="ECO:0000313" key="1">
    <source>
        <dbReference type="EMBL" id="GBN31981.1"/>
    </source>
</evidence>
<proteinExistence type="predicted"/>
<accession>A0A4Y2MXT4</accession>
<dbReference type="EMBL" id="BGPR01008168">
    <property type="protein sequence ID" value="GBN31981.1"/>
    <property type="molecule type" value="Genomic_DNA"/>
</dbReference>
<reference evidence="1 2" key="1">
    <citation type="journal article" date="2019" name="Sci. Rep.">
        <title>Orb-weaving spider Araneus ventricosus genome elucidates the spidroin gene catalogue.</title>
        <authorList>
            <person name="Kono N."/>
            <person name="Nakamura H."/>
            <person name="Ohtoshi R."/>
            <person name="Moran D.A.P."/>
            <person name="Shinohara A."/>
            <person name="Yoshida Y."/>
            <person name="Fujiwara M."/>
            <person name="Mori M."/>
            <person name="Tomita M."/>
            <person name="Arakawa K."/>
        </authorList>
    </citation>
    <scope>NUCLEOTIDE SEQUENCE [LARGE SCALE GENOMIC DNA]</scope>
</reference>
<sequence>MPAVIVVFEGESEFPLSLLEELGRSRILGSLYFNGLRNQRVKQIQLRRPIYTVYLSVDPCLKLMTLRSRSPATTMRPEIQKDDLSKIIGIVCIMPHSSGIV</sequence>
<evidence type="ECO:0000313" key="2">
    <source>
        <dbReference type="Proteomes" id="UP000499080"/>
    </source>
</evidence>
<gene>
    <name evidence="1" type="ORF">AVEN_208687_1</name>
</gene>
<keyword evidence="2" id="KW-1185">Reference proteome</keyword>